<organism evidence="2">
    <name type="scientific">Escherichia coli</name>
    <dbReference type="NCBI Taxonomy" id="562"/>
    <lineage>
        <taxon>Bacteria</taxon>
        <taxon>Pseudomonadati</taxon>
        <taxon>Pseudomonadota</taxon>
        <taxon>Gammaproteobacteria</taxon>
        <taxon>Enterobacterales</taxon>
        <taxon>Enterobacteriaceae</taxon>
        <taxon>Escherichia</taxon>
    </lineage>
</organism>
<name>A0A3L0YBI4_ECOLX</name>
<protein>
    <submittedName>
        <fullName evidence="2">Fimbrial protein</fullName>
    </submittedName>
</protein>
<sequence>MNTCIPSTGSVRKSIIRCASSAATALLLGAALLPATASAYDGTVTLTGTIYESPCDFSDNSVTCYSGAQRQTLDLASLRQTGSLNAINGTLNYKLSEGSNSMAIVTVSYL</sequence>
<feature type="chain" id="PRO_5018236273" evidence="1">
    <location>
        <begin position="40"/>
        <end position="110"/>
    </location>
</feature>
<accession>A0A3L0YBI4</accession>
<dbReference type="EMBL" id="RNRV01000012">
    <property type="protein sequence ID" value="MHO04533.1"/>
    <property type="molecule type" value="Genomic_DNA"/>
</dbReference>
<gene>
    <name evidence="2" type="ORF">D9F05_09135</name>
</gene>
<evidence type="ECO:0000313" key="2">
    <source>
        <dbReference type="EMBL" id="MHO04533.1"/>
    </source>
</evidence>
<dbReference type="AlphaFoldDB" id="A0A3L0YBI4"/>
<proteinExistence type="predicted"/>
<keyword evidence="1" id="KW-0732">Signal</keyword>
<feature type="signal peptide" evidence="1">
    <location>
        <begin position="1"/>
        <end position="39"/>
    </location>
</feature>
<evidence type="ECO:0000256" key="1">
    <source>
        <dbReference type="SAM" id="SignalP"/>
    </source>
</evidence>
<comment type="caution">
    <text evidence="2">The sequence shown here is derived from an EMBL/GenBank/DDBJ whole genome shotgun (WGS) entry which is preliminary data.</text>
</comment>
<reference evidence="2" key="1">
    <citation type="submission" date="2018-10" db="EMBL/GenBank/DDBJ databases">
        <authorList>
            <consortium name="NARMS: The National Antimicrobial Resistance Monitoring System"/>
        </authorList>
    </citation>
    <scope>NUCLEOTIDE SEQUENCE [LARGE SCALE GENOMIC DNA]</scope>
    <source>
        <strain evidence="2">CVM N17EC0388</strain>
    </source>
</reference>